<dbReference type="Proteomes" id="UP000613030">
    <property type="component" value="Unassembled WGS sequence"/>
</dbReference>
<dbReference type="EMBL" id="JAERRB010000003">
    <property type="protein sequence ID" value="MBL0741962.1"/>
    <property type="molecule type" value="Genomic_DNA"/>
</dbReference>
<keyword evidence="3" id="KW-1185">Reference proteome</keyword>
<proteinExistence type="predicted"/>
<protein>
    <submittedName>
        <fullName evidence="2">SMI1/KNR4 family protein</fullName>
    </submittedName>
</protein>
<dbReference type="RefSeq" id="WP_202009631.1">
    <property type="nucleotide sequence ID" value="NZ_JAERRB010000003.1"/>
</dbReference>
<evidence type="ECO:0000313" key="3">
    <source>
        <dbReference type="Proteomes" id="UP000613030"/>
    </source>
</evidence>
<dbReference type="Gene3D" id="3.40.1580.10">
    <property type="entry name" value="SMI1/KNR4-like"/>
    <property type="match status" value="1"/>
</dbReference>
<comment type="caution">
    <text evidence="2">The sequence shown here is derived from an EMBL/GenBank/DDBJ whole genome shotgun (WGS) entry which is preliminary data.</text>
</comment>
<evidence type="ECO:0000313" key="2">
    <source>
        <dbReference type="EMBL" id="MBL0741962.1"/>
    </source>
</evidence>
<dbReference type="Pfam" id="PF09346">
    <property type="entry name" value="SMI1_KNR4"/>
    <property type="match status" value="1"/>
</dbReference>
<sequence>MARRAGQTGRRFEDGIALLTRPGKCLIVISKPTAYFALRSKYSRFAMAKKDTLDTLKQALFLESDGVKFSTKKAKLLKLFGEKEREEVIAILMQYVREGKILHWREFLMSDIVSLMKENENRYAVFFEWAVTVPALTYYGIDGLLSTKGKQSYDAIIAITLNSEHALETRAKAIKSLAQYSKQHFDRGLPEDPGHWKIDALRFTEVLEWQRNGYADGKGYSIPETHPSLNAPYTLLEKTVAKLETKLARQRAKYQDLSSPSNWLVAANAKDLIDIRKKWTLPEHYDMFLERYSPLHVFVESRKFIQGGLSLYGASELIARQIGYAIHGETHATLKDWPEHYVVIADDGGDPYCLDLAAIKDGDAPVYTAMHGAGTWKFDCYSPSFIKFLAKLS</sequence>
<accession>A0ABS1KRS6</accession>
<reference evidence="2 3" key="1">
    <citation type="submission" date="2021-01" db="EMBL/GenBank/DDBJ databases">
        <title>Chryseolinea sp. Jin1 Genome sequencing and assembly.</title>
        <authorList>
            <person name="Kim I."/>
        </authorList>
    </citation>
    <scope>NUCLEOTIDE SEQUENCE [LARGE SCALE GENOMIC DNA]</scope>
    <source>
        <strain evidence="2 3">Jin1</strain>
    </source>
</reference>
<evidence type="ECO:0000259" key="1">
    <source>
        <dbReference type="Pfam" id="PF09346"/>
    </source>
</evidence>
<feature type="domain" description="Knr4/Smi1-like" evidence="1">
    <location>
        <begin position="271"/>
        <end position="390"/>
    </location>
</feature>
<dbReference type="InterPro" id="IPR018958">
    <property type="entry name" value="Knr4/Smi1-like_dom"/>
</dbReference>
<name>A0ABS1KRS6_9BACT</name>
<dbReference type="InterPro" id="IPR037883">
    <property type="entry name" value="Knr4/Smi1-like_sf"/>
</dbReference>
<dbReference type="SUPFAM" id="SSF160631">
    <property type="entry name" value="SMI1/KNR4-like"/>
    <property type="match status" value="1"/>
</dbReference>
<organism evidence="2 3">
    <name type="scientific">Chryseolinea lacunae</name>
    <dbReference type="NCBI Taxonomy" id="2801331"/>
    <lineage>
        <taxon>Bacteria</taxon>
        <taxon>Pseudomonadati</taxon>
        <taxon>Bacteroidota</taxon>
        <taxon>Cytophagia</taxon>
        <taxon>Cytophagales</taxon>
        <taxon>Fulvivirgaceae</taxon>
        <taxon>Chryseolinea</taxon>
    </lineage>
</organism>
<gene>
    <name evidence="2" type="ORF">JI741_12080</name>
</gene>